<feature type="transmembrane region" description="Helical" evidence="1">
    <location>
        <begin position="458"/>
        <end position="476"/>
    </location>
</feature>
<dbReference type="AlphaFoldDB" id="A0AAV6UNJ2"/>
<dbReference type="EMBL" id="JAFNEN010000325">
    <property type="protein sequence ID" value="KAG8185729.1"/>
    <property type="molecule type" value="Genomic_DNA"/>
</dbReference>
<keyword evidence="1" id="KW-0812">Transmembrane</keyword>
<evidence type="ECO:0000313" key="3">
    <source>
        <dbReference type="Proteomes" id="UP000827092"/>
    </source>
</evidence>
<organism evidence="2 3">
    <name type="scientific">Oedothorax gibbosus</name>
    <dbReference type="NCBI Taxonomy" id="931172"/>
    <lineage>
        <taxon>Eukaryota</taxon>
        <taxon>Metazoa</taxon>
        <taxon>Ecdysozoa</taxon>
        <taxon>Arthropoda</taxon>
        <taxon>Chelicerata</taxon>
        <taxon>Arachnida</taxon>
        <taxon>Araneae</taxon>
        <taxon>Araneomorphae</taxon>
        <taxon>Entelegynae</taxon>
        <taxon>Araneoidea</taxon>
        <taxon>Linyphiidae</taxon>
        <taxon>Erigoninae</taxon>
        <taxon>Oedothorax</taxon>
    </lineage>
</organism>
<comment type="caution">
    <text evidence="2">The sequence shown here is derived from an EMBL/GenBank/DDBJ whole genome shotgun (WGS) entry which is preliminary data.</text>
</comment>
<keyword evidence="1" id="KW-1133">Transmembrane helix</keyword>
<sequence length="565" mass="64656">MPHKRFISTEQTTSNIGLEAKDKEELQEALQLLNMGKQSLNLPTEDNQLLMLLVDTSNATDRSNQIQKIVEESLNGSSLGNEKQYMALSGEEGRVNVKNYSVETPSPKEASSSEQSNEIQDVFKMVVRKKMPGAKEHKISIIETNQIEPFTTALETLKSKRKRHIRLPLSPFNVPVSRQKRTNTKENPLFKFLNGESPEKELDDSFSYKFSPDGHLMIQNSNVFDENKNVYDNYKSGDAEFDNGLKSQFKGASYPWIKPSALKPSYLHHRVMFQTKREPNNRRNQIYPLSYSKNWQDSAKHMAWGDEDNKYFNRNGRDIGNIFLHGVYDTSVSSTSNRRAYPTAGFVRPSTSEKNLLNTSFLDIFKRQEMSTMNTIMGKTSKSPDAKNSATSGKQKIDYNLEVTKDYPADLNGRYSFEKPLLYPSNINLRETSNINSRETSNINLRETSTRTLETTTIVFVCLLCVSIIILAYSIASRTNPPRNTFELPGANVILNMTSSENTRRPGRHLRPYKSHSETVFRKFEEANVDDEVIEDFPELEWQSEEGEWLFDQGSTRNTTVFEKL</sequence>
<reference evidence="2 3" key="1">
    <citation type="journal article" date="2022" name="Nat. Ecol. Evol.">
        <title>A masculinizing supergene underlies an exaggerated male reproductive morph in a spider.</title>
        <authorList>
            <person name="Hendrickx F."/>
            <person name="De Corte Z."/>
            <person name="Sonet G."/>
            <person name="Van Belleghem S.M."/>
            <person name="Kostlbacher S."/>
            <person name="Vangestel C."/>
        </authorList>
    </citation>
    <scope>NUCLEOTIDE SEQUENCE [LARGE SCALE GENOMIC DNA]</scope>
    <source>
        <strain evidence="2">W744_W776</strain>
    </source>
</reference>
<name>A0AAV6UNJ2_9ARAC</name>
<keyword evidence="3" id="KW-1185">Reference proteome</keyword>
<gene>
    <name evidence="2" type="ORF">JTE90_000717</name>
</gene>
<keyword evidence="1" id="KW-0472">Membrane</keyword>
<evidence type="ECO:0000256" key="1">
    <source>
        <dbReference type="SAM" id="Phobius"/>
    </source>
</evidence>
<accession>A0AAV6UNJ2</accession>
<evidence type="ECO:0000313" key="2">
    <source>
        <dbReference type="EMBL" id="KAG8185729.1"/>
    </source>
</evidence>
<proteinExistence type="predicted"/>
<protein>
    <submittedName>
        <fullName evidence="2">Uncharacterized protein</fullName>
    </submittedName>
</protein>
<dbReference type="Proteomes" id="UP000827092">
    <property type="component" value="Unassembled WGS sequence"/>
</dbReference>